<accession>A0A199UVZ8</accession>
<evidence type="ECO:0000256" key="2">
    <source>
        <dbReference type="SAM" id="Coils"/>
    </source>
</evidence>
<evidence type="ECO:0000313" key="5">
    <source>
        <dbReference type="Proteomes" id="UP000092600"/>
    </source>
</evidence>
<keyword evidence="1 2" id="KW-0175">Coiled coil</keyword>
<dbReference type="Proteomes" id="UP000092600">
    <property type="component" value="Unassembled WGS sequence"/>
</dbReference>
<dbReference type="PANTHER" id="PTHR23160">
    <property type="entry name" value="SYNAPTONEMAL COMPLEX PROTEIN-RELATED"/>
    <property type="match status" value="1"/>
</dbReference>
<name>A0A199UVZ8_ANACO</name>
<feature type="region of interest" description="Disordered" evidence="3">
    <location>
        <begin position="19"/>
        <end position="101"/>
    </location>
</feature>
<dbReference type="EMBL" id="LSRQ01004735">
    <property type="protein sequence ID" value="OAY68805.1"/>
    <property type="molecule type" value="Genomic_DNA"/>
</dbReference>
<proteinExistence type="predicted"/>
<dbReference type="STRING" id="4615.A0A199UVZ8"/>
<feature type="compositionally biased region" description="Polar residues" evidence="3">
    <location>
        <begin position="20"/>
        <end position="47"/>
    </location>
</feature>
<evidence type="ECO:0000256" key="3">
    <source>
        <dbReference type="SAM" id="MobiDB-lite"/>
    </source>
</evidence>
<comment type="caution">
    <text evidence="4">The sequence shown here is derived from an EMBL/GenBank/DDBJ whole genome shotgun (WGS) entry which is preliminary data.</text>
</comment>
<feature type="coiled-coil region" evidence="2">
    <location>
        <begin position="260"/>
        <end position="328"/>
    </location>
</feature>
<dbReference type="PANTHER" id="PTHR23160:SF9">
    <property type="entry name" value="OS10G0577100 PROTEIN"/>
    <property type="match status" value="1"/>
</dbReference>
<evidence type="ECO:0000313" key="4">
    <source>
        <dbReference type="EMBL" id="OAY68805.1"/>
    </source>
</evidence>
<evidence type="ECO:0000256" key="1">
    <source>
        <dbReference type="ARBA" id="ARBA00023054"/>
    </source>
</evidence>
<reference evidence="4 5" key="1">
    <citation type="journal article" date="2016" name="DNA Res.">
        <title>The draft genome of MD-2 pineapple using hybrid error correction of long reads.</title>
        <authorList>
            <person name="Redwan R.M."/>
            <person name="Saidin A."/>
            <person name="Kumar S.V."/>
        </authorList>
    </citation>
    <scope>NUCLEOTIDE SEQUENCE [LARGE SCALE GENOMIC DNA]</scope>
    <source>
        <strain evidence="5">cv. MD2</strain>
        <tissue evidence="4">Leaf</tissue>
    </source>
</reference>
<feature type="compositionally biased region" description="Acidic residues" evidence="3">
    <location>
        <begin position="846"/>
        <end position="855"/>
    </location>
</feature>
<feature type="compositionally biased region" description="Basic and acidic residues" evidence="3">
    <location>
        <begin position="830"/>
        <end position="845"/>
    </location>
</feature>
<sequence length="906" mass="101863">MYWAYGTPLALSSGLAEALNQKTPPTASKVSKLNRAGSTKSVRESPSQQQQQQNARIPLDKLPASADSKSAGPMNPKPRITPRISTPPDKQSRPLKPSELQAQLNAVQDDLKKAKERTAAIEKEKIRVLEDLKNAIKIADEANEKLEQALAAQKEAEEAAEIEKFHAVELETAGIEVTKRKEEEWSRKLETTQKQLSAETEALSSRTKELEIAKDELAKIIADKNSATSRADEVSKIAEANAKKAEALAGEVSHLKSLLRSELEKKSKEAAEIIKKLESETTVLKAEIKKAKASEEKLIVLEKSVQGLKIEVENAKKAESEMHRLVDEWKTKAQLLEVKFGEADRSNKSKEDTLADMVKKLEYSSAHLQDKESEISNLRDKIEILDREVVRYKEEVDESTRLLDEAKKEVHEFRTTVEDLQLKLQMLEDAKNEAVNNATKASLKFENLEEDRKKLLEEMDKQKAEFSESSQLLEEARKEAAELGMTIEALNSKIHTLEEAKEEAINNEKITSSKVRSLLEEKDKLLRELETNKEEGEKAKKAMEDLASSLHEVTSQVREAQDEVAAKQTQFELAQSQVKELESELKNTKEKYEVMLDEVNYEAVCLRKTIEKLEEEAKISKNERHSRELDLASAVKKSEEEVGAIKLEMEKLLEVIKGKDREIQAAKEDGVQLQNKLKQVESTITEANLTAEEAKTECLRLNERLLDKENELKSITHENDEMRSREAAALAKIDKLSMLLAEATAKKAEENGSVNSTEKSSTEKDNTEKSSSLQKLMCSPTEQVVGREAERPTEKVEECHKEDNKNLEAENGKGKAEEDEPVVAVTESSKIAENHLAKEREHDAESSDEEQESNVDDSIFNHADGLNPEDVENGSTSPLNHQNPQKKKKPLLKKFGSILKKRGHFK</sequence>
<dbReference type="GO" id="GO:0007131">
    <property type="term" value="P:reciprocal meiotic recombination"/>
    <property type="evidence" value="ECO:0007669"/>
    <property type="project" value="TreeGrafter"/>
</dbReference>
<feature type="compositionally biased region" description="Basic and acidic residues" evidence="3">
    <location>
        <begin position="785"/>
        <end position="816"/>
    </location>
</feature>
<feature type="coiled-coil region" evidence="2">
    <location>
        <begin position="368"/>
        <end position="725"/>
    </location>
</feature>
<feature type="coiled-coil region" evidence="2">
    <location>
        <begin position="104"/>
        <end position="195"/>
    </location>
</feature>
<gene>
    <name evidence="4" type="ORF">ACMD2_26658</name>
</gene>
<dbReference type="AlphaFoldDB" id="A0A199UVZ8"/>
<organism evidence="4 5">
    <name type="scientific">Ananas comosus</name>
    <name type="common">Pineapple</name>
    <name type="synonym">Ananas ananas</name>
    <dbReference type="NCBI Taxonomy" id="4615"/>
    <lineage>
        <taxon>Eukaryota</taxon>
        <taxon>Viridiplantae</taxon>
        <taxon>Streptophyta</taxon>
        <taxon>Embryophyta</taxon>
        <taxon>Tracheophyta</taxon>
        <taxon>Spermatophyta</taxon>
        <taxon>Magnoliopsida</taxon>
        <taxon>Liliopsida</taxon>
        <taxon>Poales</taxon>
        <taxon>Bromeliaceae</taxon>
        <taxon>Bromelioideae</taxon>
        <taxon>Ananas</taxon>
    </lineage>
</organism>
<protein>
    <submittedName>
        <fullName evidence="4">WEB family protein, chloroplastic</fullName>
    </submittedName>
</protein>
<feature type="region of interest" description="Disordered" evidence="3">
    <location>
        <begin position="745"/>
        <end position="906"/>
    </location>
</feature>